<dbReference type="PANTHER" id="PTHR12483">
    <property type="entry name" value="SOLUTE CARRIER FAMILY 31 COPPER TRANSPORTERS"/>
    <property type="match status" value="1"/>
</dbReference>
<evidence type="ECO:0000256" key="2">
    <source>
        <dbReference type="ARBA" id="ARBA00022692"/>
    </source>
</evidence>
<feature type="transmembrane region" description="Helical" evidence="5">
    <location>
        <begin position="196"/>
        <end position="222"/>
    </location>
</feature>
<comment type="subcellular location">
    <subcellularLocation>
        <location evidence="1 5">Membrane</location>
        <topology evidence="1 5">Multi-pass membrane protein</topology>
    </subcellularLocation>
</comment>
<comment type="similarity">
    <text evidence="5">Belongs to the copper transporter (Ctr) (TC 1.A.56) family. SLC31A subfamily.</text>
</comment>
<dbReference type="PANTHER" id="PTHR12483:SF27">
    <property type="entry name" value="COPPER TRANSPORT PROTEIN CTR1"/>
    <property type="match status" value="1"/>
</dbReference>
<keyword evidence="4 5" id="KW-0472">Membrane</keyword>
<dbReference type="EMBL" id="JXNT01000029">
    <property type="protein sequence ID" value="ODM14287.1"/>
    <property type="molecule type" value="Genomic_DNA"/>
</dbReference>
<organism evidence="6 7">
    <name type="scientific">Aspergillus cristatus</name>
    <name type="common">Chinese Fuzhuan brick tea-fermentation fungus</name>
    <name type="synonym">Eurotium cristatum</name>
    <dbReference type="NCBI Taxonomy" id="573508"/>
    <lineage>
        <taxon>Eukaryota</taxon>
        <taxon>Fungi</taxon>
        <taxon>Dikarya</taxon>
        <taxon>Ascomycota</taxon>
        <taxon>Pezizomycotina</taxon>
        <taxon>Eurotiomycetes</taxon>
        <taxon>Eurotiomycetidae</taxon>
        <taxon>Eurotiales</taxon>
        <taxon>Aspergillaceae</taxon>
        <taxon>Aspergillus</taxon>
        <taxon>Aspergillus subgen. Aspergillus</taxon>
    </lineage>
</organism>
<comment type="caution">
    <text evidence="6">The sequence shown here is derived from an EMBL/GenBank/DDBJ whole genome shotgun (WGS) entry which is preliminary data.</text>
</comment>
<gene>
    <name evidence="6" type="ORF">SI65_10284</name>
</gene>
<protein>
    <recommendedName>
        <fullName evidence="5">Copper transport protein</fullName>
    </recommendedName>
</protein>
<accession>A0A1E3B036</accession>
<dbReference type="OrthoDB" id="73901at2759"/>
<evidence type="ECO:0000256" key="3">
    <source>
        <dbReference type="ARBA" id="ARBA00022989"/>
    </source>
</evidence>
<dbReference type="Proteomes" id="UP000094569">
    <property type="component" value="Unassembled WGS sequence"/>
</dbReference>
<evidence type="ECO:0000256" key="1">
    <source>
        <dbReference type="ARBA" id="ARBA00004141"/>
    </source>
</evidence>
<feature type="transmembrane region" description="Helical" evidence="5">
    <location>
        <begin position="59"/>
        <end position="79"/>
    </location>
</feature>
<keyword evidence="3 5" id="KW-1133">Transmembrane helix</keyword>
<dbReference type="GO" id="GO:0005886">
    <property type="term" value="C:plasma membrane"/>
    <property type="evidence" value="ECO:0007669"/>
    <property type="project" value="TreeGrafter"/>
</dbReference>
<keyword evidence="5" id="KW-0406">Ion transport</keyword>
<dbReference type="Pfam" id="PF04145">
    <property type="entry name" value="Ctr"/>
    <property type="match status" value="1"/>
</dbReference>
<evidence type="ECO:0000313" key="6">
    <source>
        <dbReference type="EMBL" id="ODM14287.1"/>
    </source>
</evidence>
<dbReference type="STRING" id="573508.A0A1E3B036"/>
<dbReference type="VEuPathDB" id="FungiDB:SI65_10284"/>
<evidence type="ECO:0000256" key="4">
    <source>
        <dbReference type="ARBA" id="ARBA00023136"/>
    </source>
</evidence>
<keyword evidence="7" id="KW-1185">Reference proteome</keyword>
<keyword evidence="5" id="KW-0187">Copper transport</keyword>
<name>A0A1E3B036_ASPCR</name>
<dbReference type="GO" id="GO:0005375">
    <property type="term" value="F:copper ion transmembrane transporter activity"/>
    <property type="evidence" value="ECO:0007669"/>
    <property type="project" value="UniProtKB-UniRule"/>
</dbReference>
<proteinExistence type="inferred from homology"/>
<evidence type="ECO:0000313" key="7">
    <source>
        <dbReference type="Proteomes" id="UP000094569"/>
    </source>
</evidence>
<dbReference type="InterPro" id="IPR007274">
    <property type="entry name" value="Cop_transporter"/>
</dbReference>
<keyword evidence="2 5" id="KW-0812">Transmembrane</keyword>
<keyword evidence="5" id="KW-0186">Copper</keyword>
<dbReference type="AlphaFoldDB" id="A0A1E3B036"/>
<sequence>MVDVKRRYEPTFFVTMDHGTVNMTMEMNPDHGHGMAMPAVFTTGTHITLFFNSWRTSSLTSYLLALLLLFVLALFNRFLGVLKFQLDAKIQTLVPDVPVIAPPPASIRYPSIPKDHASPLPRYVKNHNAHDDSNHFPPPFSHTHSSEWNDLISGRSVKPQGPNTRFVRMLSGLRTSRELWTWRRSLCSLLEGARALIGYMLMLAVMTFNTGVLCAVIGGIVVGELVLGQYAQGSGWQDGACHDG</sequence>
<keyword evidence="5" id="KW-0813">Transport</keyword>
<reference evidence="6 7" key="1">
    <citation type="journal article" date="2016" name="BMC Genomics">
        <title>Comparative genomic and transcriptomic analyses of the Fuzhuan brick tea-fermentation fungus Aspergillus cristatus.</title>
        <authorList>
            <person name="Ge Y."/>
            <person name="Wang Y."/>
            <person name="Liu Y."/>
            <person name="Tan Y."/>
            <person name="Ren X."/>
            <person name="Zhang X."/>
            <person name="Hyde K.D."/>
            <person name="Liu Y."/>
            <person name="Liu Z."/>
        </authorList>
    </citation>
    <scope>NUCLEOTIDE SEQUENCE [LARGE SCALE GENOMIC DNA]</scope>
    <source>
        <strain evidence="6 7">GZAAS20.1005</strain>
    </source>
</reference>
<evidence type="ECO:0000256" key="5">
    <source>
        <dbReference type="RuleBase" id="RU367022"/>
    </source>
</evidence>